<gene>
    <name evidence="1" type="ORF">FH759_05425</name>
</gene>
<proteinExistence type="predicted"/>
<dbReference type="RefSeq" id="WP_273248706.1">
    <property type="nucleotide sequence ID" value="NZ_VENJ01000006.1"/>
</dbReference>
<evidence type="ECO:0000313" key="1">
    <source>
        <dbReference type="EMBL" id="MTJ04122.1"/>
    </source>
</evidence>
<reference evidence="1 2" key="1">
    <citation type="submission" date="2019-06" db="EMBL/GenBank/DDBJ databases">
        <title>Enrichment of Autotrophic Halophilic Microorganisms from Red Sea Brine Pool Using Microbial Electrosynthesis System.</title>
        <authorList>
            <person name="Alqahtani M.F."/>
            <person name="Bajracharya S."/>
            <person name="Katuri K.P."/>
            <person name="Ali M."/>
            <person name="Saikaly P.E."/>
        </authorList>
    </citation>
    <scope>NUCLEOTIDE SEQUENCE [LARGE SCALE GENOMIC DNA]</scope>
    <source>
        <strain evidence="1">MES6</strain>
    </source>
</reference>
<accession>A0A7C9LMM4</accession>
<dbReference type="EMBL" id="VENJ01000006">
    <property type="protein sequence ID" value="MTJ04122.1"/>
    <property type="molecule type" value="Genomic_DNA"/>
</dbReference>
<dbReference type="Proteomes" id="UP000483078">
    <property type="component" value="Unassembled WGS sequence"/>
</dbReference>
<sequence length="105" mass="11546">MQFQLNTDHHIGGDERMAEVAEQIVTETLGPLVKRLSRTELHLKDTNAGKGGPDDIRCTLEARPEGLKPHTVHHDGADVAAAIKGAAKKMRSHLDHEFGKLADRH</sequence>
<evidence type="ECO:0000313" key="2">
    <source>
        <dbReference type="Proteomes" id="UP000483078"/>
    </source>
</evidence>
<protein>
    <submittedName>
        <fullName evidence="1">HPF/RaiA family ribosome-associated protein</fullName>
    </submittedName>
</protein>
<organism evidence="1 2">
    <name type="scientific">Sediminimonas qiaohouensis</name>
    <dbReference type="NCBI Taxonomy" id="552061"/>
    <lineage>
        <taxon>Bacteria</taxon>
        <taxon>Pseudomonadati</taxon>
        <taxon>Pseudomonadota</taxon>
        <taxon>Alphaproteobacteria</taxon>
        <taxon>Rhodobacterales</taxon>
        <taxon>Roseobacteraceae</taxon>
        <taxon>Sediminimonas</taxon>
    </lineage>
</organism>
<dbReference type="AlphaFoldDB" id="A0A7C9LMM4"/>
<name>A0A7C9LMM4_9RHOB</name>
<comment type="caution">
    <text evidence="1">The sequence shown here is derived from an EMBL/GenBank/DDBJ whole genome shotgun (WGS) entry which is preliminary data.</text>
</comment>